<protein>
    <recommendedName>
        <fullName evidence="5">Helicase C-terminal domain-containing protein</fullName>
    </recommendedName>
</protein>
<dbReference type="SMART" id="SM00490">
    <property type="entry name" value="HELICc"/>
    <property type="match status" value="1"/>
</dbReference>
<accession>A0A7S3ZNM5</accession>
<evidence type="ECO:0000313" key="8">
    <source>
        <dbReference type="Proteomes" id="UP000789595"/>
    </source>
</evidence>
<keyword evidence="3" id="KW-0067">ATP-binding</keyword>
<dbReference type="Pfam" id="PF00271">
    <property type="entry name" value="Helicase_C"/>
    <property type="match status" value="1"/>
</dbReference>
<dbReference type="GO" id="GO:0006281">
    <property type="term" value="P:DNA repair"/>
    <property type="evidence" value="ECO:0007669"/>
    <property type="project" value="TreeGrafter"/>
</dbReference>
<dbReference type="SUPFAM" id="SSF52540">
    <property type="entry name" value="P-loop containing nucleoside triphosphate hydrolases"/>
    <property type="match status" value="2"/>
</dbReference>
<dbReference type="PROSITE" id="PS51194">
    <property type="entry name" value="HELICASE_CTER"/>
    <property type="match status" value="1"/>
</dbReference>
<reference evidence="6" key="1">
    <citation type="submission" date="2021-01" db="EMBL/GenBank/DDBJ databases">
        <authorList>
            <person name="Corre E."/>
            <person name="Pelletier E."/>
            <person name="Niang G."/>
            <person name="Scheremetjew M."/>
            <person name="Finn R."/>
            <person name="Kale V."/>
            <person name="Holt S."/>
            <person name="Cochrane G."/>
            <person name="Meng A."/>
            <person name="Brown T."/>
            <person name="Cohen L."/>
        </authorList>
    </citation>
    <scope>NUCLEOTIDE SEQUENCE</scope>
    <source>
        <strain evidence="6">CCMP1756</strain>
    </source>
</reference>
<dbReference type="AlphaFoldDB" id="A0A7S3ZNM5"/>
<dbReference type="InterPro" id="IPR049730">
    <property type="entry name" value="SNF2/RAD54-like_C"/>
</dbReference>
<name>A0A7S3ZNM5_9STRA</name>
<dbReference type="OrthoDB" id="47719at2759"/>
<feature type="compositionally biased region" description="Acidic residues" evidence="4">
    <location>
        <begin position="49"/>
        <end position="62"/>
    </location>
</feature>
<proteinExistence type="predicted"/>
<dbReference type="InterPro" id="IPR050628">
    <property type="entry name" value="SNF2_RAD54_helicase_TF"/>
</dbReference>
<feature type="region of interest" description="Disordered" evidence="4">
    <location>
        <begin position="1"/>
        <end position="91"/>
    </location>
</feature>
<gene>
    <name evidence="6" type="ORF">PCAL00307_LOCUS3942</name>
    <name evidence="7" type="ORF">PECAL_3P21580</name>
</gene>
<feature type="domain" description="Helicase C-terminal" evidence="5">
    <location>
        <begin position="752"/>
        <end position="911"/>
    </location>
</feature>
<keyword evidence="2" id="KW-0378">Hydrolase</keyword>
<dbReference type="Gene3D" id="3.40.50.10810">
    <property type="entry name" value="Tandem AAA-ATPase domain"/>
    <property type="match status" value="2"/>
</dbReference>
<dbReference type="InterPro" id="IPR014001">
    <property type="entry name" value="Helicase_ATP-bd"/>
</dbReference>
<dbReference type="EMBL" id="CAKKNE010000003">
    <property type="protein sequence ID" value="CAH0372177.1"/>
    <property type="molecule type" value="Genomic_DNA"/>
</dbReference>
<evidence type="ECO:0000259" key="5">
    <source>
        <dbReference type="PROSITE" id="PS51194"/>
    </source>
</evidence>
<keyword evidence="1" id="KW-0547">Nucleotide-binding</keyword>
<evidence type="ECO:0000313" key="7">
    <source>
        <dbReference type="EMBL" id="CAH0372177.1"/>
    </source>
</evidence>
<dbReference type="InterPro" id="IPR027417">
    <property type="entry name" value="P-loop_NTPase"/>
</dbReference>
<evidence type="ECO:0000256" key="3">
    <source>
        <dbReference type="ARBA" id="ARBA00022840"/>
    </source>
</evidence>
<dbReference type="GO" id="GO:0016787">
    <property type="term" value="F:hydrolase activity"/>
    <property type="evidence" value="ECO:0007669"/>
    <property type="project" value="UniProtKB-KW"/>
</dbReference>
<dbReference type="SMART" id="SM00487">
    <property type="entry name" value="DEXDc"/>
    <property type="match status" value="1"/>
</dbReference>
<dbReference type="PANTHER" id="PTHR45626">
    <property type="entry name" value="TRANSCRIPTION TERMINATION FACTOR 2-RELATED"/>
    <property type="match status" value="1"/>
</dbReference>
<evidence type="ECO:0000313" key="6">
    <source>
        <dbReference type="EMBL" id="CAE0688508.1"/>
    </source>
</evidence>
<evidence type="ECO:0000256" key="4">
    <source>
        <dbReference type="SAM" id="MobiDB-lite"/>
    </source>
</evidence>
<dbReference type="PANTHER" id="PTHR45626:SF22">
    <property type="entry name" value="DNA REPAIR PROTEIN RAD5"/>
    <property type="match status" value="1"/>
</dbReference>
<dbReference type="GO" id="GO:0005634">
    <property type="term" value="C:nucleus"/>
    <property type="evidence" value="ECO:0007669"/>
    <property type="project" value="TreeGrafter"/>
</dbReference>
<dbReference type="EMBL" id="HBIW01004844">
    <property type="protein sequence ID" value="CAE0688508.1"/>
    <property type="molecule type" value="Transcribed_RNA"/>
</dbReference>
<sequence>MDTAATERERALEQRVKELERENALLKTTPPALSAPPAAPKPKRKCILDDSDSDSDGGEDGGEAAVPVTQSPRPRKKPKSDPLADEDTFEFPCGDWQRLTPAESDRFVQRLLKERGFGFDLLPHQFLAARRAAGLPDRWPTALVDGRVDATVAQAPLTEKIHPEKRHFILADEMGLGKTVEALAAAELRRAVPWAIGFGAAPRAVAVVAPNAGVLDQWVAHIGRAGGDVFVYAGAAREKLEARLALYAKQPAERAKRGDRTLYVVMDRYGLQTAVKHAVDFSAPKACALFPDVATDDLLRLGVLKMAKQDPRKFKEKLDAGDFGALPPGLIDSVQLEKGGTDDESTMISDIVQRTRPAEDRGYTFDLAIVDEAHLLKNDGALWGIGAALVGHASRRFLAVTGTPFNNSYGDIAALIRYGQGNTHAWGRLETWHDATWDKKNGCPYPNAQIVANTREWRVDHITCRSKAVTLRGLPPKTVKSEAFELMKSIGDVKIADAAAAIAANVKVQPLESTAYLIYEHKAFRYYCEFAAVCIAMTMGPRTPALKATWQRLMVLACGNITCAKTALVHPVCPREGRSITAAFVGRKHTMKACALCGDICQTAKVAADMLSTVINRGDFVGDPVGGPQEELSQEELVARLAVDDLAGADDIAAVDGKTTADEHEKPTAYDDDDERDGLVTLPKPFCCLEHRAHRRCYQALERAGKLGIADACPFCDDLKKRLKMGAEPAGVAAPRLYCKDVAFGGFAPTTKMLRAFAAVEEACGKKGDKMIIFGGNKASLDLIEAALIHEPEFEAIGCFRYDGDISQECRNRALRRFKAAPRGAVLLTTVQTSGVGLNITEANHVLFLDRWFNPTTHDQAMDRTHRYGQKKPVEVTFLDCEDSVDKVMRIIDEYKSQNAKVATANEGDLPGLAAKKVSWKMLCGVVKDTFKEIFDARAEKMGITRLLATTYDNAGAGHGGGPVPFDYGAAVGDPWAPPLARRAVPVDWKPAKREPKAKARDDVVMITPPRAAAPAVIDLRGDSDVEMIAAPAPAPQAPIEIDSDEGPSPIAVDADGAPWTCARCTYAENRPCFLCCEMCGGERAS</sequence>
<evidence type="ECO:0000256" key="2">
    <source>
        <dbReference type="ARBA" id="ARBA00022801"/>
    </source>
</evidence>
<dbReference type="Proteomes" id="UP000789595">
    <property type="component" value="Unassembled WGS sequence"/>
</dbReference>
<dbReference type="GO" id="GO:0005524">
    <property type="term" value="F:ATP binding"/>
    <property type="evidence" value="ECO:0007669"/>
    <property type="project" value="UniProtKB-KW"/>
</dbReference>
<keyword evidence="8" id="KW-1185">Reference proteome</keyword>
<dbReference type="InterPro" id="IPR001650">
    <property type="entry name" value="Helicase_C-like"/>
</dbReference>
<evidence type="ECO:0000256" key="1">
    <source>
        <dbReference type="ARBA" id="ARBA00022741"/>
    </source>
</evidence>
<dbReference type="Gene3D" id="3.40.50.300">
    <property type="entry name" value="P-loop containing nucleotide triphosphate hydrolases"/>
    <property type="match status" value="1"/>
</dbReference>
<dbReference type="InterPro" id="IPR038718">
    <property type="entry name" value="SNF2-like_sf"/>
</dbReference>
<dbReference type="CDD" id="cd18793">
    <property type="entry name" value="SF2_C_SNF"/>
    <property type="match status" value="1"/>
</dbReference>
<reference evidence="7" key="2">
    <citation type="submission" date="2021-11" db="EMBL/GenBank/DDBJ databases">
        <authorList>
            <consortium name="Genoscope - CEA"/>
            <person name="William W."/>
        </authorList>
    </citation>
    <scope>NUCLEOTIDE SEQUENCE</scope>
</reference>
<dbReference type="GO" id="GO:0008094">
    <property type="term" value="F:ATP-dependent activity, acting on DNA"/>
    <property type="evidence" value="ECO:0007669"/>
    <property type="project" value="TreeGrafter"/>
</dbReference>
<organism evidence="6">
    <name type="scientific">Pelagomonas calceolata</name>
    <dbReference type="NCBI Taxonomy" id="35677"/>
    <lineage>
        <taxon>Eukaryota</taxon>
        <taxon>Sar</taxon>
        <taxon>Stramenopiles</taxon>
        <taxon>Ochrophyta</taxon>
        <taxon>Pelagophyceae</taxon>
        <taxon>Pelagomonadales</taxon>
        <taxon>Pelagomonadaceae</taxon>
        <taxon>Pelagomonas</taxon>
    </lineage>
</organism>
<feature type="compositionally biased region" description="Basic and acidic residues" evidence="4">
    <location>
        <begin position="1"/>
        <end position="24"/>
    </location>
</feature>